<feature type="compositionally biased region" description="Basic residues" evidence="1">
    <location>
        <begin position="27"/>
        <end position="38"/>
    </location>
</feature>
<feature type="compositionally biased region" description="Pro residues" evidence="1">
    <location>
        <begin position="449"/>
        <end position="464"/>
    </location>
</feature>
<feature type="domain" description="GmrSD restriction endonucleases N-terminal" evidence="2">
    <location>
        <begin position="63"/>
        <end position="218"/>
    </location>
</feature>
<comment type="caution">
    <text evidence="3">The sequence shown here is derived from an EMBL/GenBank/DDBJ whole genome shotgun (WGS) entry which is preliminary data.</text>
</comment>
<sequence length="479" mass="53121">MASGDEFSDLTDIDELSEEYTNQPAKKATKGKGKGRRAKGSEGYRIRHALKAPRATTYSTEALYKQIHNGDINLEPEYQREVVWPESKQIGIIDSIFRNFYIPPVIFAVNAFDDGTETRTCIDGKQRLTSIHRCAHLSRRMARKLTVLETGDKLWYCDNPAHRTKSAKKLLPQKYRNMFDGKAVVCVEYQDLEDADEREIFQRVQLGVALTPAEKLKVLTTARARFVRDLQDAFLDNESSGLGGEALGWDRSRGSDFRCLAQTIQCIAVKPKTTSIQATEKWLADQSPLDAAFAASIENTYRVFEALCLDPRYKDAFWVPSKIAPVEFITIGILVHRHKERLTMAALSDAVRAMRKDVRAAHDDIRNNGKVYKTMSAFIDRYKGPAVGRGEVCAADAVGADEDGGIAARATTSAGTKRKARKDSDDEEEDSDEDYAPARRRKRTAGPTKPKPPPPPAMVPPTPPTSTSNSASAPPPGSP</sequence>
<feature type="region of interest" description="Disordered" evidence="1">
    <location>
        <begin position="409"/>
        <end position="479"/>
    </location>
</feature>
<protein>
    <recommendedName>
        <fullName evidence="2">GmrSD restriction endonucleases N-terminal domain-containing protein</fullName>
    </recommendedName>
</protein>
<evidence type="ECO:0000313" key="4">
    <source>
        <dbReference type="Proteomes" id="UP001215280"/>
    </source>
</evidence>
<feature type="compositionally biased region" description="Acidic residues" evidence="1">
    <location>
        <begin position="1"/>
        <end position="18"/>
    </location>
</feature>
<dbReference type="AlphaFoldDB" id="A0AAD7HEF0"/>
<keyword evidence="4" id="KW-1185">Reference proteome</keyword>
<accession>A0AAD7HEF0</accession>
<dbReference type="InterPro" id="IPR004919">
    <property type="entry name" value="GmrSD_N"/>
</dbReference>
<dbReference type="PANTHER" id="PTHR39639:SF1">
    <property type="entry name" value="DUF262 DOMAIN-CONTAINING PROTEIN"/>
    <property type="match status" value="1"/>
</dbReference>
<feature type="non-terminal residue" evidence="3">
    <location>
        <position position="479"/>
    </location>
</feature>
<dbReference type="EMBL" id="JARJLG010000312">
    <property type="protein sequence ID" value="KAJ7717915.1"/>
    <property type="molecule type" value="Genomic_DNA"/>
</dbReference>
<dbReference type="Pfam" id="PF03235">
    <property type="entry name" value="GmrSD_N"/>
    <property type="match status" value="1"/>
</dbReference>
<dbReference type="PANTHER" id="PTHR39639">
    <property type="entry name" value="CHROMOSOME 16, WHOLE GENOME SHOTGUN SEQUENCE"/>
    <property type="match status" value="1"/>
</dbReference>
<reference evidence="3" key="1">
    <citation type="submission" date="2023-03" db="EMBL/GenBank/DDBJ databases">
        <title>Massive genome expansion in bonnet fungi (Mycena s.s.) driven by repeated elements and novel gene families across ecological guilds.</title>
        <authorList>
            <consortium name="Lawrence Berkeley National Laboratory"/>
            <person name="Harder C.B."/>
            <person name="Miyauchi S."/>
            <person name="Viragh M."/>
            <person name="Kuo A."/>
            <person name="Thoen E."/>
            <person name="Andreopoulos B."/>
            <person name="Lu D."/>
            <person name="Skrede I."/>
            <person name="Drula E."/>
            <person name="Henrissat B."/>
            <person name="Morin E."/>
            <person name="Kohler A."/>
            <person name="Barry K."/>
            <person name="LaButti K."/>
            <person name="Morin E."/>
            <person name="Salamov A."/>
            <person name="Lipzen A."/>
            <person name="Mereny Z."/>
            <person name="Hegedus B."/>
            <person name="Baldrian P."/>
            <person name="Stursova M."/>
            <person name="Weitz H."/>
            <person name="Taylor A."/>
            <person name="Grigoriev I.V."/>
            <person name="Nagy L.G."/>
            <person name="Martin F."/>
            <person name="Kauserud H."/>
        </authorList>
    </citation>
    <scope>NUCLEOTIDE SEQUENCE</scope>
    <source>
        <strain evidence="3">CBHHK188m</strain>
    </source>
</reference>
<feature type="compositionally biased region" description="Acidic residues" evidence="1">
    <location>
        <begin position="425"/>
        <end position="435"/>
    </location>
</feature>
<organism evidence="3 4">
    <name type="scientific">Mycena maculata</name>
    <dbReference type="NCBI Taxonomy" id="230809"/>
    <lineage>
        <taxon>Eukaryota</taxon>
        <taxon>Fungi</taxon>
        <taxon>Dikarya</taxon>
        <taxon>Basidiomycota</taxon>
        <taxon>Agaricomycotina</taxon>
        <taxon>Agaricomycetes</taxon>
        <taxon>Agaricomycetidae</taxon>
        <taxon>Agaricales</taxon>
        <taxon>Marasmiineae</taxon>
        <taxon>Mycenaceae</taxon>
        <taxon>Mycena</taxon>
    </lineage>
</organism>
<gene>
    <name evidence="3" type="ORF">DFH07DRAFT_692052</name>
</gene>
<evidence type="ECO:0000313" key="3">
    <source>
        <dbReference type="EMBL" id="KAJ7717915.1"/>
    </source>
</evidence>
<feature type="region of interest" description="Disordered" evidence="1">
    <location>
        <begin position="1"/>
        <end position="41"/>
    </location>
</feature>
<evidence type="ECO:0000256" key="1">
    <source>
        <dbReference type="SAM" id="MobiDB-lite"/>
    </source>
</evidence>
<dbReference type="Proteomes" id="UP001215280">
    <property type="component" value="Unassembled WGS sequence"/>
</dbReference>
<proteinExistence type="predicted"/>
<name>A0AAD7HEF0_9AGAR</name>
<evidence type="ECO:0000259" key="2">
    <source>
        <dbReference type="Pfam" id="PF03235"/>
    </source>
</evidence>